<keyword evidence="2" id="KW-1185">Reference proteome</keyword>
<evidence type="ECO:0000313" key="2">
    <source>
        <dbReference type="Proteomes" id="UP000322530"/>
    </source>
</evidence>
<accession>A0A5A5TIB3</accession>
<sequence length="65" mass="7005">MQGYQIYATASINDCPLIQLHANAHAVRCRPAMASRSKYAVPHSPGHAMYLPISIHIVVTGSSSN</sequence>
<comment type="caution">
    <text evidence="1">The sequence shown here is derived from an EMBL/GenBank/DDBJ whole genome shotgun (WGS) entry which is preliminary data.</text>
</comment>
<organism evidence="1 2">
    <name type="scientific">Dictyobacter arantiisoli</name>
    <dbReference type="NCBI Taxonomy" id="2014874"/>
    <lineage>
        <taxon>Bacteria</taxon>
        <taxon>Bacillati</taxon>
        <taxon>Chloroflexota</taxon>
        <taxon>Ktedonobacteria</taxon>
        <taxon>Ktedonobacterales</taxon>
        <taxon>Dictyobacteraceae</taxon>
        <taxon>Dictyobacter</taxon>
    </lineage>
</organism>
<dbReference type="AlphaFoldDB" id="A0A5A5TIB3"/>
<dbReference type="EMBL" id="BIXY01000081">
    <property type="protein sequence ID" value="GCF10749.1"/>
    <property type="molecule type" value="Genomic_DNA"/>
</dbReference>
<dbReference type="Proteomes" id="UP000322530">
    <property type="component" value="Unassembled WGS sequence"/>
</dbReference>
<gene>
    <name evidence="1" type="ORF">KDI_43130</name>
</gene>
<reference evidence="1 2" key="1">
    <citation type="submission" date="2019-01" db="EMBL/GenBank/DDBJ databases">
        <title>Draft genome sequence of Dictyobacter sp. Uno17.</title>
        <authorList>
            <person name="Wang C.M."/>
            <person name="Zheng Y."/>
            <person name="Sakai Y."/>
            <person name="Abe K."/>
            <person name="Yokota A."/>
            <person name="Yabe S."/>
        </authorList>
    </citation>
    <scope>NUCLEOTIDE SEQUENCE [LARGE SCALE GENOMIC DNA]</scope>
    <source>
        <strain evidence="1 2">Uno17</strain>
    </source>
</reference>
<proteinExistence type="predicted"/>
<evidence type="ECO:0000313" key="1">
    <source>
        <dbReference type="EMBL" id="GCF10749.1"/>
    </source>
</evidence>
<name>A0A5A5TIB3_9CHLR</name>
<protein>
    <submittedName>
        <fullName evidence="1">Uncharacterized protein</fullName>
    </submittedName>
</protein>